<proteinExistence type="inferred from homology"/>
<evidence type="ECO:0000256" key="5">
    <source>
        <dbReference type="ARBA" id="ARBA00023136"/>
    </source>
</evidence>
<sequence length="118" mass="12437">MAVLAGVGAMVGALGRYGTTRLVQRWYGNHWPVATLMINWVGCLLLGGLTGLQVSNLLAISLGTGVLGGFTTFSTFSHEVVMLADQRRFGAVLGYLLLSVLGGCLLAAVGFWWGLIHG</sequence>
<keyword evidence="10" id="KW-0479">Metal-binding</keyword>
<evidence type="ECO:0000256" key="7">
    <source>
        <dbReference type="ARBA" id="ARBA00035120"/>
    </source>
</evidence>
<keyword evidence="2 10" id="KW-1003">Cell membrane</keyword>
<keyword evidence="10" id="KW-0813">Transport</keyword>
<keyword evidence="4 10" id="KW-1133">Transmembrane helix</keyword>
<feature type="transmembrane region" description="Helical" evidence="10">
    <location>
        <begin position="57"/>
        <end position="77"/>
    </location>
</feature>
<feature type="binding site" evidence="10">
    <location>
        <position position="71"/>
    </location>
    <ligand>
        <name>Na(+)</name>
        <dbReference type="ChEBI" id="CHEBI:29101"/>
        <note>structural</note>
    </ligand>
</feature>
<gene>
    <name evidence="10" type="primary">fluC</name>
    <name evidence="10" type="synonym">crcB</name>
    <name evidence="11" type="ORF">ACFP1G_11795</name>
</gene>
<evidence type="ECO:0000256" key="8">
    <source>
        <dbReference type="ARBA" id="ARBA00035585"/>
    </source>
</evidence>
<evidence type="ECO:0000256" key="9">
    <source>
        <dbReference type="ARBA" id="ARBA00049940"/>
    </source>
</evidence>
<dbReference type="HAMAP" id="MF_00454">
    <property type="entry name" value="FluC"/>
    <property type="match status" value="1"/>
</dbReference>
<protein>
    <recommendedName>
        <fullName evidence="10">Fluoride-specific ion channel FluC</fullName>
    </recommendedName>
</protein>
<evidence type="ECO:0000313" key="12">
    <source>
        <dbReference type="Proteomes" id="UP001596254"/>
    </source>
</evidence>
<accession>A0ABW1SUE6</accession>
<keyword evidence="5 10" id="KW-0472">Membrane</keyword>
<feature type="binding site" evidence="10">
    <location>
        <position position="68"/>
    </location>
    <ligand>
        <name>Na(+)</name>
        <dbReference type="ChEBI" id="CHEBI:29101"/>
        <note>structural</note>
    </ligand>
</feature>
<name>A0ABW1SUE6_9LACO</name>
<dbReference type="PANTHER" id="PTHR28259:SF1">
    <property type="entry name" value="FLUORIDE EXPORT PROTEIN 1-RELATED"/>
    <property type="match status" value="1"/>
</dbReference>
<dbReference type="Proteomes" id="UP001596254">
    <property type="component" value="Unassembled WGS sequence"/>
</dbReference>
<reference evidence="12" key="1">
    <citation type="journal article" date="2019" name="Int. J. Syst. Evol. Microbiol.">
        <title>The Global Catalogue of Microorganisms (GCM) 10K type strain sequencing project: providing services to taxonomists for standard genome sequencing and annotation.</title>
        <authorList>
            <consortium name="The Broad Institute Genomics Platform"/>
            <consortium name="The Broad Institute Genome Sequencing Center for Infectious Disease"/>
            <person name="Wu L."/>
            <person name="Ma J."/>
        </authorList>
    </citation>
    <scope>NUCLEOTIDE SEQUENCE [LARGE SCALE GENOMIC DNA]</scope>
    <source>
        <strain evidence="12">CCM 8905</strain>
    </source>
</reference>
<feature type="transmembrane region" description="Helical" evidence="10">
    <location>
        <begin position="89"/>
        <end position="115"/>
    </location>
</feature>
<keyword evidence="3 10" id="KW-0812">Transmembrane</keyword>
<comment type="activity regulation">
    <text evidence="10">Na(+) is not transported, but it plays an essential structural role and its presence is essential for fluoride channel function.</text>
</comment>
<keyword evidence="6 10" id="KW-0407">Ion channel</keyword>
<dbReference type="InterPro" id="IPR003691">
    <property type="entry name" value="FluC"/>
</dbReference>
<dbReference type="Pfam" id="PF02537">
    <property type="entry name" value="CRCB"/>
    <property type="match status" value="1"/>
</dbReference>
<evidence type="ECO:0000256" key="2">
    <source>
        <dbReference type="ARBA" id="ARBA00022475"/>
    </source>
</evidence>
<keyword evidence="10" id="KW-0915">Sodium</keyword>
<evidence type="ECO:0000256" key="6">
    <source>
        <dbReference type="ARBA" id="ARBA00023303"/>
    </source>
</evidence>
<evidence type="ECO:0000313" key="11">
    <source>
        <dbReference type="EMBL" id="MFC6208146.1"/>
    </source>
</evidence>
<comment type="catalytic activity">
    <reaction evidence="8">
        <text>fluoride(in) = fluoride(out)</text>
        <dbReference type="Rhea" id="RHEA:76159"/>
        <dbReference type="ChEBI" id="CHEBI:17051"/>
    </reaction>
    <physiologicalReaction direction="left-to-right" evidence="8">
        <dbReference type="Rhea" id="RHEA:76160"/>
    </physiologicalReaction>
</comment>
<comment type="subcellular location">
    <subcellularLocation>
        <location evidence="1 10">Cell membrane</location>
        <topology evidence="1 10">Multi-pass membrane protein</topology>
    </subcellularLocation>
</comment>
<dbReference type="PANTHER" id="PTHR28259">
    <property type="entry name" value="FLUORIDE EXPORT PROTEIN 1-RELATED"/>
    <property type="match status" value="1"/>
</dbReference>
<dbReference type="RefSeq" id="WP_125694578.1">
    <property type="nucleotide sequence ID" value="NZ_JBHSSK010000030.1"/>
</dbReference>
<evidence type="ECO:0000256" key="3">
    <source>
        <dbReference type="ARBA" id="ARBA00022692"/>
    </source>
</evidence>
<keyword evidence="10" id="KW-0406">Ion transport</keyword>
<evidence type="ECO:0000256" key="1">
    <source>
        <dbReference type="ARBA" id="ARBA00004651"/>
    </source>
</evidence>
<comment type="function">
    <text evidence="9 10">Fluoride-specific ion channel. Important for reducing fluoride concentration in the cell, thus reducing its toxicity.</text>
</comment>
<dbReference type="EMBL" id="JBHSSK010000030">
    <property type="protein sequence ID" value="MFC6208146.1"/>
    <property type="molecule type" value="Genomic_DNA"/>
</dbReference>
<organism evidence="11 12">
    <name type="scientific">Levilactobacillus tongjiangensis</name>
    <dbReference type="NCBI Taxonomy" id="2486023"/>
    <lineage>
        <taxon>Bacteria</taxon>
        <taxon>Bacillati</taxon>
        <taxon>Bacillota</taxon>
        <taxon>Bacilli</taxon>
        <taxon>Lactobacillales</taxon>
        <taxon>Lactobacillaceae</taxon>
        <taxon>Levilactobacillus</taxon>
    </lineage>
</organism>
<evidence type="ECO:0000256" key="4">
    <source>
        <dbReference type="ARBA" id="ARBA00022989"/>
    </source>
</evidence>
<comment type="caution">
    <text evidence="11">The sequence shown here is derived from an EMBL/GenBank/DDBJ whole genome shotgun (WGS) entry which is preliminary data.</text>
</comment>
<comment type="similarity">
    <text evidence="7 10">Belongs to the fluoride channel Fluc/FEX (TC 1.A.43) family.</text>
</comment>
<keyword evidence="12" id="KW-1185">Reference proteome</keyword>
<evidence type="ECO:0000256" key="10">
    <source>
        <dbReference type="HAMAP-Rule" id="MF_00454"/>
    </source>
</evidence>
<feature type="transmembrane region" description="Helical" evidence="10">
    <location>
        <begin position="31"/>
        <end position="50"/>
    </location>
</feature>